<name>A0A6J8DSB0_MYTCO</name>
<dbReference type="InterPro" id="IPR027417">
    <property type="entry name" value="P-loop_NTPase"/>
</dbReference>
<protein>
    <recommendedName>
        <fullName evidence="12">Galactosylceramide sulfotransferase</fullName>
    </recommendedName>
</protein>
<keyword evidence="8" id="KW-0472">Membrane</keyword>
<dbReference type="PANTHER" id="PTHR14647">
    <property type="entry name" value="GALACTOSE-3-O-SULFOTRANSFERASE"/>
    <property type="match status" value="1"/>
</dbReference>
<keyword evidence="11" id="KW-1185">Reference proteome</keyword>
<gene>
    <name evidence="10" type="ORF">MCOR_44087</name>
</gene>
<evidence type="ECO:0000256" key="6">
    <source>
        <dbReference type="ARBA" id="ARBA00022989"/>
    </source>
</evidence>
<dbReference type="EMBL" id="CACVKT020007820">
    <property type="protein sequence ID" value="CAC5410946.1"/>
    <property type="molecule type" value="Genomic_DNA"/>
</dbReference>
<evidence type="ECO:0000313" key="10">
    <source>
        <dbReference type="EMBL" id="CAC5410946.1"/>
    </source>
</evidence>
<evidence type="ECO:0000256" key="5">
    <source>
        <dbReference type="ARBA" id="ARBA00022968"/>
    </source>
</evidence>
<dbReference type="GO" id="GO:0009247">
    <property type="term" value="P:glycolipid biosynthetic process"/>
    <property type="evidence" value="ECO:0007669"/>
    <property type="project" value="InterPro"/>
</dbReference>
<organism evidence="10 11">
    <name type="scientific">Mytilus coruscus</name>
    <name type="common">Sea mussel</name>
    <dbReference type="NCBI Taxonomy" id="42192"/>
    <lineage>
        <taxon>Eukaryota</taxon>
        <taxon>Metazoa</taxon>
        <taxon>Spiralia</taxon>
        <taxon>Lophotrochozoa</taxon>
        <taxon>Mollusca</taxon>
        <taxon>Bivalvia</taxon>
        <taxon>Autobranchia</taxon>
        <taxon>Pteriomorphia</taxon>
        <taxon>Mytilida</taxon>
        <taxon>Mytiloidea</taxon>
        <taxon>Mytilidae</taxon>
        <taxon>Mytilinae</taxon>
        <taxon>Mytilus</taxon>
    </lineage>
</organism>
<dbReference type="Pfam" id="PF06990">
    <property type="entry name" value="Gal-3-0_sulfotr"/>
    <property type="match status" value="1"/>
</dbReference>
<keyword evidence="9" id="KW-0325">Glycoprotein</keyword>
<dbReference type="InterPro" id="IPR009729">
    <property type="entry name" value="Gal-3-0_sulfotransfrase"/>
</dbReference>
<dbReference type="SUPFAM" id="SSF52540">
    <property type="entry name" value="P-loop containing nucleoside triphosphate hydrolases"/>
    <property type="match status" value="1"/>
</dbReference>
<dbReference type="GO" id="GO:0000139">
    <property type="term" value="C:Golgi membrane"/>
    <property type="evidence" value="ECO:0007669"/>
    <property type="project" value="UniProtKB-SubCell"/>
</dbReference>
<accession>A0A6J8DSB0</accession>
<comment type="similarity">
    <text evidence="2">Belongs to the galactose-3-O-sulfotransferase family.</text>
</comment>
<evidence type="ECO:0000256" key="1">
    <source>
        <dbReference type="ARBA" id="ARBA00004323"/>
    </source>
</evidence>
<evidence type="ECO:0000256" key="8">
    <source>
        <dbReference type="ARBA" id="ARBA00023136"/>
    </source>
</evidence>
<comment type="subcellular location">
    <subcellularLocation>
        <location evidence="1">Golgi apparatus membrane</location>
        <topology evidence="1">Single-pass type II membrane protein</topology>
    </subcellularLocation>
</comment>
<evidence type="ECO:0000256" key="7">
    <source>
        <dbReference type="ARBA" id="ARBA00023034"/>
    </source>
</evidence>
<keyword evidence="7" id="KW-0333">Golgi apparatus</keyword>
<dbReference type="PANTHER" id="PTHR14647:SF86">
    <property type="entry name" value="GALACTOSE-3-O-SULFOTRANSFERASE"/>
    <property type="match status" value="1"/>
</dbReference>
<dbReference type="GO" id="GO:0001733">
    <property type="term" value="F:galactosylceramide sulfotransferase activity"/>
    <property type="evidence" value="ECO:0007669"/>
    <property type="project" value="InterPro"/>
</dbReference>
<evidence type="ECO:0008006" key="12">
    <source>
        <dbReference type="Google" id="ProtNLM"/>
    </source>
</evidence>
<dbReference type="Gene3D" id="3.40.50.300">
    <property type="entry name" value="P-loop containing nucleotide triphosphate hydrolases"/>
    <property type="match status" value="1"/>
</dbReference>
<evidence type="ECO:0000256" key="3">
    <source>
        <dbReference type="ARBA" id="ARBA00022679"/>
    </source>
</evidence>
<evidence type="ECO:0000256" key="9">
    <source>
        <dbReference type="ARBA" id="ARBA00023180"/>
    </source>
</evidence>
<sequence>MESFNVRNRVISSFDREHIKKLSSSKLEKNTYLIYRAYNKYNTLSLEKIVETVQNNRKKANTCTQPQKKVVFLKVHKAGSTTIQNKFLRYGDTNGLNIALPKTYDIKCFNYLGFESILNKSRIVTLPRNETMHIFCNHAIYNKEVYTEFMGLDTLYIGILRDPVTLQHSSMVLLNTYVIFLENTLETDNFCLSFWNTLIFTITVHILTIQCLKI</sequence>
<keyword evidence="3" id="KW-0808">Transferase</keyword>
<evidence type="ECO:0000256" key="4">
    <source>
        <dbReference type="ARBA" id="ARBA00022692"/>
    </source>
</evidence>
<dbReference type="OrthoDB" id="514299at2759"/>
<keyword evidence="5" id="KW-0735">Signal-anchor</keyword>
<dbReference type="Proteomes" id="UP000507470">
    <property type="component" value="Unassembled WGS sequence"/>
</dbReference>
<proteinExistence type="inferred from homology"/>
<dbReference type="AlphaFoldDB" id="A0A6J8DSB0"/>
<keyword evidence="6" id="KW-1133">Transmembrane helix</keyword>
<keyword evidence="4" id="KW-0812">Transmembrane</keyword>
<evidence type="ECO:0000313" key="11">
    <source>
        <dbReference type="Proteomes" id="UP000507470"/>
    </source>
</evidence>
<reference evidence="10 11" key="1">
    <citation type="submission" date="2020-06" db="EMBL/GenBank/DDBJ databases">
        <authorList>
            <person name="Li R."/>
            <person name="Bekaert M."/>
        </authorList>
    </citation>
    <scope>NUCLEOTIDE SEQUENCE [LARGE SCALE GENOMIC DNA]</scope>
    <source>
        <strain evidence="11">wild</strain>
    </source>
</reference>
<evidence type="ECO:0000256" key="2">
    <source>
        <dbReference type="ARBA" id="ARBA00008124"/>
    </source>
</evidence>